<dbReference type="RefSeq" id="XP_028485194.1">
    <property type="nucleotide sequence ID" value="XM_028626657.1"/>
</dbReference>
<organism evidence="2 3">
    <name type="scientific">Byssochlamys spectabilis</name>
    <name type="common">Paecilomyces variotii</name>
    <dbReference type="NCBI Taxonomy" id="264951"/>
    <lineage>
        <taxon>Eukaryota</taxon>
        <taxon>Fungi</taxon>
        <taxon>Dikarya</taxon>
        <taxon>Ascomycota</taxon>
        <taxon>Pezizomycotina</taxon>
        <taxon>Eurotiomycetes</taxon>
        <taxon>Eurotiomycetidae</taxon>
        <taxon>Eurotiales</taxon>
        <taxon>Thermoascaceae</taxon>
        <taxon>Paecilomyces</taxon>
    </lineage>
</organism>
<proteinExistence type="predicted"/>
<dbReference type="EMBL" id="RCNU01000005">
    <property type="protein sequence ID" value="RWQ95549.1"/>
    <property type="molecule type" value="Genomic_DNA"/>
</dbReference>
<dbReference type="GeneID" id="39595934"/>
<evidence type="ECO:0000256" key="1">
    <source>
        <dbReference type="SAM" id="MobiDB-lite"/>
    </source>
</evidence>
<accession>A0A443HUP2</accession>
<evidence type="ECO:0000313" key="2">
    <source>
        <dbReference type="EMBL" id="RWQ95549.1"/>
    </source>
</evidence>
<keyword evidence="3" id="KW-1185">Reference proteome</keyword>
<feature type="region of interest" description="Disordered" evidence="1">
    <location>
        <begin position="1"/>
        <end position="44"/>
    </location>
</feature>
<evidence type="ECO:0000313" key="3">
    <source>
        <dbReference type="Proteomes" id="UP000283841"/>
    </source>
</evidence>
<feature type="region of interest" description="Disordered" evidence="1">
    <location>
        <begin position="199"/>
        <end position="224"/>
    </location>
</feature>
<dbReference type="AlphaFoldDB" id="A0A443HUP2"/>
<sequence>MLHGSRVAERSLAKRKAGVREDKTAGQSDHSEAQRALAAGSHSSPPAALGFNANAAKSDTSIIIILLNYRLIIIYGKSPSRHGPIRTTTDKLHAGKSGFRALAGGHAACWVHRRSAPTGALSCMQRRAVLAASPWLINSSSTILASCCSAGLQEWEGCRPLRTRAASREVVLPRAERVRSVSIVPLDMESVQLACLAGSRGRDSKGTGDIASSGDWDGRAAPSH</sequence>
<gene>
    <name evidence="2" type="ORF">C8Q69DRAFT_258347</name>
</gene>
<reference evidence="2 3" key="1">
    <citation type="journal article" date="2018" name="Front. Microbiol.">
        <title>Genomic and genetic insights into a cosmopolitan fungus, Paecilomyces variotii (Eurotiales).</title>
        <authorList>
            <person name="Urquhart A.S."/>
            <person name="Mondo S.J."/>
            <person name="Makela M.R."/>
            <person name="Hane J.K."/>
            <person name="Wiebenga A."/>
            <person name="He G."/>
            <person name="Mihaltcheva S."/>
            <person name="Pangilinan J."/>
            <person name="Lipzen A."/>
            <person name="Barry K."/>
            <person name="de Vries R.P."/>
            <person name="Grigoriev I.V."/>
            <person name="Idnurm A."/>
        </authorList>
    </citation>
    <scope>NUCLEOTIDE SEQUENCE [LARGE SCALE GENOMIC DNA]</scope>
    <source>
        <strain evidence="2 3">CBS 101075</strain>
    </source>
</reference>
<comment type="caution">
    <text evidence="2">The sequence shown here is derived from an EMBL/GenBank/DDBJ whole genome shotgun (WGS) entry which is preliminary data.</text>
</comment>
<feature type="compositionally biased region" description="Basic and acidic residues" evidence="1">
    <location>
        <begin position="1"/>
        <end position="33"/>
    </location>
</feature>
<dbReference type="Proteomes" id="UP000283841">
    <property type="component" value="Unassembled WGS sequence"/>
</dbReference>
<dbReference type="VEuPathDB" id="FungiDB:C8Q69DRAFT_258347"/>
<protein>
    <submittedName>
        <fullName evidence="2">Uncharacterized protein</fullName>
    </submittedName>
</protein>
<name>A0A443HUP2_BYSSP</name>